<dbReference type="Gene3D" id="1.10.510.10">
    <property type="entry name" value="Transferase(Phosphotransferase) domain 1"/>
    <property type="match status" value="1"/>
</dbReference>
<gene>
    <name evidence="4" type="ORF">SNE40_020143</name>
</gene>
<keyword evidence="5" id="KW-1185">Reference proteome</keyword>
<dbReference type="GO" id="GO:0010506">
    <property type="term" value="P:regulation of autophagy"/>
    <property type="evidence" value="ECO:0007669"/>
    <property type="project" value="InterPro"/>
</dbReference>
<dbReference type="PANTHER" id="PTHR24348:SF68">
    <property type="entry name" value="SERINE_THREONINE-PROTEIN KINASE ATG1C"/>
    <property type="match status" value="1"/>
</dbReference>
<dbReference type="PROSITE" id="PS50011">
    <property type="entry name" value="PROTEIN_KINASE_DOM"/>
    <property type="match status" value="1"/>
</dbReference>
<dbReference type="InterPro" id="IPR000719">
    <property type="entry name" value="Prot_kinase_dom"/>
</dbReference>
<dbReference type="GO" id="GO:0006914">
    <property type="term" value="P:autophagy"/>
    <property type="evidence" value="ECO:0007669"/>
    <property type="project" value="UniProtKB-ARBA"/>
</dbReference>
<comment type="caution">
    <text evidence="4">The sequence shown here is derived from an EMBL/GenBank/DDBJ whole genome shotgun (WGS) entry which is preliminary data.</text>
</comment>
<evidence type="ECO:0000256" key="1">
    <source>
        <dbReference type="ARBA" id="ARBA00022741"/>
    </source>
</evidence>
<evidence type="ECO:0000256" key="2">
    <source>
        <dbReference type="ARBA" id="ARBA00022840"/>
    </source>
</evidence>
<dbReference type="Proteomes" id="UP001347796">
    <property type="component" value="Unassembled WGS sequence"/>
</dbReference>
<dbReference type="GO" id="GO:0005737">
    <property type="term" value="C:cytoplasm"/>
    <property type="evidence" value="ECO:0007669"/>
    <property type="project" value="TreeGrafter"/>
</dbReference>
<dbReference type="InterPro" id="IPR011009">
    <property type="entry name" value="Kinase-like_dom_sf"/>
</dbReference>
<dbReference type="SUPFAM" id="SSF56112">
    <property type="entry name" value="Protein kinase-like (PK-like)"/>
    <property type="match status" value="1"/>
</dbReference>
<dbReference type="PANTHER" id="PTHR24348">
    <property type="entry name" value="SERINE/THREONINE-PROTEIN KINASE UNC-51-RELATED"/>
    <property type="match status" value="1"/>
</dbReference>
<feature type="domain" description="Protein kinase" evidence="3">
    <location>
        <begin position="5"/>
        <end position="271"/>
    </location>
</feature>
<keyword evidence="1" id="KW-0547">Nucleotide-binding</keyword>
<dbReference type="Pfam" id="PF00069">
    <property type="entry name" value="Pkinase"/>
    <property type="match status" value="1"/>
</dbReference>
<organism evidence="4 5">
    <name type="scientific">Patella caerulea</name>
    <name type="common">Rayed Mediterranean limpet</name>
    <dbReference type="NCBI Taxonomy" id="87958"/>
    <lineage>
        <taxon>Eukaryota</taxon>
        <taxon>Metazoa</taxon>
        <taxon>Spiralia</taxon>
        <taxon>Lophotrochozoa</taxon>
        <taxon>Mollusca</taxon>
        <taxon>Gastropoda</taxon>
        <taxon>Patellogastropoda</taxon>
        <taxon>Patelloidea</taxon>
        <taxon>Patellidae</taxon>
        <taxon>Patella</taxon>
    </lineage>
</organism>
<dbReference type="GO" id="GO:0005524">
    <property type="term" value="F:ATP binding"/>
    <property type="evidence" value="ECO:0007669"/>
    <property type="project" value="UniProtKB-KW"/>
</dbReference>
<keyword evidence="2" id="KW-0067">ATP-binding</keyword>
<evidence type="ECO:0000313" key="5">
    <source>
        <dbReference type="Proteomes" id="UP001347796"/>
    </source>
</evidence>
<sequence>MDKDYIVLDSIDSGSFGEIHTLRKRNDDTIYAVKAIKACGHMTEDEYILAEIRSLIQLKHPHIITMYDVVLSHNFACIVMEYASCGNLERFTLKHQPLPQRFMMTSFQQILSAVEYCHSNDIAHKDINPSNILIFDDQCVKLADFGLAIKCHDACGNLVLCEDYLGQNSYLAPEILLNKPHCGMRADMWSLGCLLYFVICGKPPFEGEVNSIVKQQISNGIHPHLHVPDEQTRDSGIIFKIMTSLCKIVPEERLTSLSALELWGDLVNRTFTPR</sequence>
<protein>
    <recommendedName>
        <fullName evidence="3">Protein kinase domain-containing protein</fullName>
    </recommendedName>
</protein>
<name>A0AAN8G3E8_PATCE</name>
<dbReference type="FunFam" id="1.10.510.10:FF:000571">
    <property type="entry name" value="Maternal embryonic leucine zipper kinase"/>
    <property type="match status" value="1"/>
</dbReference>
<reference evidence="4 5" key="1">
    <citation type="submission" date="2024-01" db="EMBL/GenBank/DDBJ databases">
        <title>The genome of the rayed Mediterranean limpet Patella caerulea (Linnaeus, 1758).</title>
        <authorList>
            <person name="Anh-Thu Weber A."/>
            <person name="Halstead-Nussloch G."/>
        </authorList>
    </citation>
    <scope>NUCLEOTIDE SEQUENCE [LARGE SCALE GENOMIC DNA]</scope>
    <source>
        <strain evidence="4">AATW-2023a</strain>
        <tissue evidence="4">Whole specimen</tissue>
    </source>
</reference>
<proteinExistence type="predicted"/>
<evidence type="ECO:0000259" key="3">
    <source>
        <dbReference type="PROSITE" id="PS50011"/>
    </source>
</evidence>
<dbReference type="InterPro" id="IPR045269">
    <property type="entry name" value="Atg1-like"/>
</dbReference>
<accession>A0AAN8G3E8</accession>
<dbReference type="GO" id="GO:0004674">
    <property type="term" value="F:protein serine/threonine kinase activity"/>
    <property type="evidence" value="ECO:0007669"/>
    <property type="project" value="InterPro"/>
</dbReference>
<dbReference type="AlphaFoldDB" id="A0AAN8G3E8"/>
<evidence type="ECO:0000313" key="4">
    <source>
        <dbReference type="EMBL" id="KAK6169012.1"/>
    </source>
</evidence>
<dbReference type="EMBL" id="JAZGQO010000015">
    <property type="protein sequence ID" value="KAK6169012.1"/>
    <property type="molecule type" value="Genomic_DNA"/>
</dbReference>